<reference evidence="5 6" key="1">
    <citation type="submission" date="2016-10" db="EMBL/GenBank/DDBJ databases">
        <authorList>
            <person name="de Groot N.N."/>
        </authorList>
    </citation>
    <scope>NUCLEOTIDE SEQUENCE [LARGE SCALE GENOMIC DNA]</scope>
    <source>
        <strain evidence="5 6">Nm1</strain>
    </source>
</reference>
<dbReference type="InterPro" id="IPR001533">
    <property type="entry name" value="Pterin_deHydtase"/>
</dbReference>
<evidence type="ECO:0000256" key="3">
    <source>
        <dbReference type="ARBA" id="ARBA00023239"/>
    </source>
</evidence>
<dbReference type="GO" id="GO:0006729">
    <property type="term" value="P:tetrahydrobiopterin biosynthetic process"/>
    <property type="evidence" value="ECO:0007669"/>
    <property type="project" value="InterPro"/>
</dbReference>
<dbReference type="HAMAP" id="MF_00434">
    <property type="entry name" value="Pterin_4_alpha"/>
    <property type="match status" value="1"/>
</dbReference>
<dbReference type="AlphaFoldDB" id="A0A1H3EK68"/>
<gene>
    <name evidence="5" type="ORF">SAMN05421881_100859</name>
</gene>
<dbReference type="OrthoDB" id="9794987at2"/>
<name>A0A1H3EK68_9PROT</name>
<dbReference type="GO" id="GO:0008124">
    <property type="term" value="F:4-alpha-hydroxytetrahydrobiopterin dehydratase activity"/>
    <property type="evidence" value="ECO:0007669"/>
    <property type="project" value="UniProtKB-UniRule"/>
</dbReference>
<protein>
    <recommendedName>
        <fullName evidence="4">Putative pterin-4-alpha-carbinolamine dehydratase</fullName>
        <shortName evidence="4">PHS</shortName>
        <ecNumber evidence="4">4.2.1.96</ecNumber>
    </recommendedName>
    <alternativeName>
        <fullName evidence="4">4-alpha-hydroxy-tetrahydropterin dehydratase</fullName>
    </alternativeName>
    <alternativeName>
        <fullName evidence="4">Pterin carbinolamine dehydratase</fullName>
        <shortName evidence="4">PCD</shortName>
    </alternativeName>
</protein>
<evidence type="ECO:0000256" key="1">
    <source>
        <dbReference type="ARBA" id="ARBA00001554"/>
    </source>
</evidence>
<dbReference type="CDD" id="cd00913">
    <property type="entry name" value="PCD_DCoH_subfamily_a"/>
    <property type="match status" value="1"/>
</dbReference>
<dbReference type="Proteomes" id="UP000198640">
    <property type="component" value="Unassembled WGS sequence"/>
</dbReference>
<dbReference type="EC" id="4.2.1.96" evidence="4"/>
<dbReference type="Gene3D" id="3.30.1360.20">
    <property type="entry name" value="Transcriptional coactivator/pterin dehydratase"/>
    <property type="match status" value="1"/>
</dbReference>
<dbReference type="NCBIfam" id="NF002019">
    <property type="entry name" value="PRK00823.1-4"/>
    <property type="match status" value="1"/>
</dbReference>
<accession>A0A1H3EK68</accession>
<dbReference type="PANTHER" id="PTHR12599">
    <property type="entry name" value="PTERIN-4-ALPHA-CARBINOLAMINE DEHYDRATASE"/>
    <property type="match status" value="1"/>
</dbReference>
<sequence length="112" mass="12708">MTQICDLTHRKCKPCEGGVPPLTAEAAAELLQQLSGWQLTDHKISKVFSFKNYYQTMAFVNAVAWISHREDHHPDMTVGYNQCQVEYMTHAVNGLSENDFICAAKVDMLFKI</sequence>
<dbReference type="InterPro" id="IPR036428">
    <property type="entry name" value="PCD_sf"/>
</dbReference>
<proteinExistence type="inferred from homology"/>
<comment type="catalytic activity">
    <reaction evidence="1 4">
        <text>(4aS,6R)-4a-hydroxy-L-erythro-5,6,7,8-tetrahydrobiopterin = (6R)-L-erythro-6,7-dihydrobiopterin + H2O</text>
        <dbReference type="Rhea" id="RHEA:11920"/>
        <dbReference type="ChEBI" id="CHEBI:15377"/>
        <dbReference type="ChEBI" id="CHEBI:15642"/>
        <dbReference type="ChEBI" id="CHEBI:43120"/>
        <dbReference type="EC" id="4.2.1.96"/>
    </reaction>
</comment>
<evidence type="ECO:0000256" key="4">
    <source>
        <dbReference type="HAMAP-Rule" id="MF_00434"/>
    </source>
</evidence>
<dbReference type="PANTHER" id="PTHR12599:SF0">
    <property type="entry name" value="PTERIN-4-ALPHA-CARBINOLAMINE DEHYDRATASE"/>
    <property type="match status" value="1"/>
</dbReference>
<dbReference type="STRING" id="44576.SAMN05421881_100859"/>
<evidence type="ECO:0000313" key="5">
    <source>
        <dbReference type="EMBL" id="SDX78990.1"/>
    </source>
</evidence>
<dbReference type="RefSeq" id="WP_090412128.1">
    <property type="nucleotide sequence ID" value="NZ_FNOY01000008.1"/>
</dbReference>
<organism evidence="5 6">
    <name type="scientific">Nitrosomonas halophila</name>
    <dbReference type="NCBI Taxonomy" id="44576"/>
    <lineage>
        <taxon>Bacteria</taxon>
        <taxon>Pseudomonadati</taxon>
        <taxon>Pseudomonadota</taxon>
        <taxon>Betaproteobacteria</taxon>
        <taxon>Nitrosomonadales</taxon>
        <taxon>Nitrosomonadaceae</taxon>
        <taxon>Nitrosomonas</taxon>
    </lineage>
</organism>
<evidence type="ECO:0000256" key="2">
    <source>
        <dbReference type="ARBA" id="ARBA00006472"/>
    </source>
</evidence>
<dbReference type="Pfam" id="PF01329">
    <property type="entry name" value="Pterin_4a"/>
    <property type="match status" value="1"/>
</dbReference>
<dbReference type="EMBL" id="FNOY01000008">
    <property type="protein sequence ID" value="SDX78990.1"/>
    <property type="molecule type" value="Genomic_DNA"/>
</dbReference>
<comment type="similarity">
    <text evidence="2 4">Belongs to the pterin-4-alpha-carbinolamine dehydratase family.</text>
</comment>
<dbReference type="SUPFAM" id="SSF55248">
    <property type="entry name" value="PCD-like"/>
    <property type="match status" value="1"/>
</dbReference>
<keyword evidence="6" id="KW-1185">Reference proteome</keyword>
<evidence type="ECO:0000313" key="6">
    <source>
        <dbReference type="Proteomes" id="UP000198640"/>
    </source>
</evidence>
<keyword evidence="3 4" id="KW-0456">Lyase</keyword>